<evidence type="ECO:0000256" key="1">
    <source>
        <dbReference type="ARBA" id="ARBA00004324"/>
    </source>
</evidence>
<dbReference type="PANTHER" id="PTHR21038">
    <property type="entry name" value="40-2-3 PROTEIN-RELATED"/>
    <property type="match status" value="1"/>
</dbReference>
<dbReference type="Proteomes" id="UP000233100">
    <property type="component" value="Chromosome 2"/>
</dbReference>
<evidence type="ECO:0000256" key="10">
    <source>
        <dbReference type="SAM" id="MobiDB-lite"/>
    </source>
</evidence>
<organism evidence="11 12">
    <name type="scientific">Macaca fascicularis</name>
    <name type="common">Crab-eating macaque</name>
    <name type="synonym">Cynomolgus monkey</name>
    <dbReference type="NCBI Taxonomy" id="9541"/>
    <lineage>
        <taxon>Eukaryota</taxon>
        <taxon>Metazoa</taxon>
        <taxon>Chordata</taxon>
        <taxon>Craniata</taxon>
        <taxon>Vertebrata</taxon>
        <taxon>Euteleostomi</taxon>
        <taxon>Mammalia</taxon>
        <taxon>Eutheria</taxon>
        <taxon>Euarchontoglires</taxon>
        <taxon>Primates</taxon>
        <taxon>Haplorrhini</taxon>
        <taxon>Catarrhini</taxon>
        <taxon>Cercopithecidae</taxon>
        <taxon>Cercopithecinae</taxon>
        <taxon>Macaca</taxon>
    </lineage>
</organism>
<dbReference type="STRING" id="9541.ENSMFAP00000020799"/>
<feature type="region of interest" description="Disordered" evidence="10">
    <location>
        <begin position="289"/>
        <end position="310"/>
    </location>
</feature>
<evidence type="ECO:0000256" key="3">
    <source>
        <dbReference type="ARBA" id="ARBA00010722"/>
    </source>
</evidence>
<feature type="compositionally biased region" description="Basic residues" evidence="10">
    <location>
        <begin position="295"/>
        <end position="308"/>
    </location>
</feature>
<dbReference type="GO" id="GO:0016607">
    <property type="term" value="C:nuclear speck"/>
    <property type="evidence" value="ECO:0007669"/>
    <property type="project" value="UniProtKB-SubCell"/>
</dbReference>
<keyword evidence="5" id="KW-0813">Transport</keyword>
<comment type="similarity">
    <text evidence="3">Belongs to the UIF family.</text>
</comment>
<feature type="region of interest" description="Disordered" evidence="10">
    <location>
        <begin position="130"/>
        <end position="172"/>
    </location>
</feature>
<evidence type="ECO:0000256" key="7">
    <source>
        <dbReference type="ARBA" id="ARBA00022884"/>
    </source>
</evidence>
<evidence type="ECO:0000313" key="12">
    <source>
        <dbReference type="Proteomes" id="UP000233100"/>
    </source>
</evidence>
<keyword evidence="12" id="KW-1185">Reference proteome</keyword>
<reference evidence="11" key="2">
    <citation type="submission" date="2025-08" db="UniProtKB">
        <authorList>
            <consortium name="Ensembl"/>
        </authorList>
    </citation>
    <scope>IDENTIFICATION</scope>
</reference>
<keyword evidence="6" id="KW-0509">mRNA transport</keyword>
<accession>A0A2K5V7T3</accession>
<keyword evidence="7" id="KW-0694">RNA-binding</keyword>
<evidence type="ECO:0000313" key="11">
    <source>
        <dbReference type="Ensembl" id="ENSMFAP00000020799.2"/>
    </source>
</evidence>
<proteinExistence type="inferred from homology"/>
<evidence type="ECO:0000256" key="6">
    <source>
        <dbReference type="ARBA" id="ARBA00022816"/>
    </source>
</evidence>
<keyword evidence="8" id="KW-0539">Nucleus</keyword>
<dbReference type="AlphaFoldDB" id="A0A2K5V7T3"/>
<gene>
    <name evidence="11" type="primary">FYTTD1</name>
</gene>
<dbReference type="GeneTree" id="ENSGT00390000012807"/>
<evidence type="ECO:0000256" key="8">
    <source>
        <dbReference type="ARBA" id="ARBA00023242"/>
    </source>
</evidence>
<name>A0A2K5V7T3_MACFA</name>
<comment type="subcellular location">
    <subcellularLocation>
        <location evidence="1">Nucleus speckle</location>
    </subcellularLocation>
    <subcellularLocation>
        <location evidence="2">Nucleus</location>
        <location evidence="2">Nucleoplasm</location>
    </subcellularLocation>
</comment>
<dbReference type="VEuPathDB" id="HostDB:ENSMFAG00000033352"/>
<dbReference type="GO" id="GO:0006406">
    <property type="term" value="P:mRNA export from nucleus"/>
    <property type="evidence" value="ECO:0007669"/>
    <property type="project" value="InterPro"/>
</dbReference>
<sequence length="528" mass="57715">MVQIRETLAFTLDVKVTREPSLQRWLCVQRRQLSAAAGGGTCRERGAGMRLRSTLAGVCPASEAALQWACKARVYRSTGDLSAAGGTRSTRRIRRSPKAHDSQALAVWLPQFGRKVELLTTAVLASAQRGGCNASSGPARAARSESRRGAALVAREASVAPPRPQPRVEAEDGAGACALPRCGGLRARVGGGRPATPAFPAPAPSATSPAMNRFGARLVGATATSSPPPKARSNENLDKIDMSLDDIIKLNRKEGKKQNFPRLNRRLLQQSGARQFRMRVRWGIQQNSGFGKTSLNRRGRVMPGKRRPNGVITGLAARKTTGIRKGISPMNRPPLSDKNIEQYFPVLKRKANLLRQNEGQRKPVAVLKRPNQLNRKNNIPANFTRSGNKLNHQKDTRQATFLFRRGLKVQAQLNTEQLLDDVVAKRTRQWRTSTTNGGILTVSIDNPGAVQCPVTQKPRLTRTAAPSFLTKREQSDARKVPKGVPLQFDINSVGKQTGMTLNERFGILKEQRATLTYNKGGSRFVTVG</sequence>
<evidence type="ECO:0000256" key="5">
    <source>
        <dbReference type="ARBA" id="ARBA00022448"/>
    </source>
</evidence>
<dbReference type="Pfam" id="PF07078">
    <property type="entry name" value="FYTT"/>
    <property type="match status" value="1"/>
</dbReference>
<evidence type="ECO:0000256" key="9">
    <source>
        <dbReference type="ARBA" id="ARBA00030067"/>
    </source>
</evidence>
<protein>
    <recommendedName>
        <fullName evidence="4">UAP56-interacting factor</fullName>
    </recommendedName>
    <alternativeName>
        <fullName evidence="9">Forty-two-three domain-containing protein 1</fullName>
    </alternativeName>
</protein>
<dbReference type="PANTHER" id="PTHR21038:SF2">
    <property type="entry name" value="UAP56-INTERACTING FACTOR"/>
    <property type="match status" value="1"/>
</dbReference>
<dbReference type="Ensembl" id="ENSMFAT00000035211.2">
    <property type="protein sequence ID" value="ENSMFAP00000020799.2"/>
    <property type="gene ID" value="ENSMFAG00000033352.2"/>
</dbReference>
<dbReference type="InterPro" id="IPR009782">
    <property type="entry name" value="FYTTD1"/>
</dbReference>
<reference evidence="11 12" key="1">
    <citation type="submission" date="2013-03" db="EMBL/GenBank/DDBJ databases">
        <authorList>
            <person name="Warren W."/>
            <person name="Wilson R.K."/>
        </authorList>
    </citation>
    <scope>NUCLEOTIDE SEQUENCE</scope>
</reference>
<dbReference type="GO" id="GO:0003729">
    <property type="term" value="F:mRNA binding"/>
    <property type="evidence" value="ECO:0007669"/>
    <property type="project" value="InterPro"/>
</dbReference>
<evidence type="ECO:0000256" key="2">
    <source>
        <dbReference type="ARBA" id="ARBA00004642"/>
    </source>
</evidence>
<evidence type="ECO:0000256" key="4">
    <source>
        <dbReference type="ARBA" id="ARBA00020622"/>
    </source>
</evidence>
<reference evidence="11" key="3">
    <citation type="submission" date="2025-09" db="UniProtKB">
        <authorList>
            <consortium name="Ensembl"/>
        </authorList>
    </citation>
    <scope>IDENTIFICATION</scope>
</reference>
<dbReference type="Bgee" id="ENSMFAG00000033352">
    <property type="expression patterns" value="Expressed in skeletal muscle tissue and 13 other cell types or tissues"/>
</dbReference>